<dbReference type="Pfam" id="PF13561">
    <property type="entry name" value="adh_short_C2"/>
    <property type="match status" value="1"/>
</dbReference>
<dbReference type="SUPFAM" id="SSF52540">
    <property type="entry name" value="P-loop containing nucleoside triphosphate hydrolases"/>
    <property type="match status" value="1"/>
</dbReference>
<proteinExistence type="inferred from homology"/>
<dbReference type="PANTHER" id="PTHR11630">
    <property type="entry name" value="DNA REPLICATION LICENSING FACTOR MCM FAMILY MEMBER"/>
    <property type="match status" value="1"/>
</dbReference>
<protein>
    <recommendedName>
        <fullName evidence="3">DNA helicase</fullName>
        <ecNumber evidence="3">3.6.4.12</ecNumber>
    </recommendedName>
</protein>
<evidence type="ECO:0000256" key="2">
    <source>
        <dbReference type="ARBA" id="ARBA00008010"/>
    </source>
</evidence>
<keyword evidence="6" id="KW-0378">Hydrolase</keyword>
<feature type="non-terminal residue" evidence="15">
    <location>
        <position position="1"/>
    </location>
</feature>
<dbReference type="Proteomes" id="UP000279271">
    <property type="component" value="Unassembled WGS sequence"/>
</dbReference>
<dbReference type="GO" id="GO:0005634">
    <property type="term" value="C:nucleus"/>
    <property type="evidence" value="ECO:0007669"/>
    <property type="project" value="UniProtKB-SubCell"/>
</dbReference>
<dbReference type="GO" id="GO:0000727">
    <property type="term" value="P:double-strand break repair via break-induced replication"/>
    <property type="evidence" value="ECO:0007669"/>
    <property type="project" value="TreeGrafter"/>
</dbReference>
<dbReference type="PRINTS" id="PR01657">
    <property type="entry name" value="MCMFAMILY"/>
</dbReference>
<dbReference type="Gene3D" id="3.40.50.720">
    <property type="entry name" value="NAD(P)-binding Rossmann-like Domain"/>
    <property type="match status" value="1"/>
</dbReference>
<keyword evidence="9 12" id="KW-0238">DNA-binding</keyword>
<dbReference type="EC" id="3.6.4.12" evidence="3"/>
<gene>
    <name evidence="15" type="ORF">APUTEX25_000784</name>
</gene>
<evidence type="ECO:0000256" key="9">
    <source>
        <dbReference type="ARBA" id="ARBA00023125"/>
    </source>
</evidence>
<dbReference type="InterPro" id="IPR002347">
    <property type="entry name" value="SDR_fam"/>
</dbReference>
<evidence type="ECO:0000256" key="11">
    <source>
        <dbReference type="ARBA" id="ARBA00047995"/>
    </source>
</evidence>
<keyword evidence="5 12" id="KW-0547">Nucleotide-binding</keyword>
<feature type="domain" description="MCM C-terminal AAA(+) ATPase" evidence="14">
    <location>
        <begin position="271"/>
        <end position="477"/>
    </location>
</feature>
<evidence type="ECO:0000256" key="8">
    <source>
        <dbReference type="ARBA" id="ARBA00022840"/>
    </source>
</evidence>
<dbReference type="SMART" id="SM00382">
    <property type="entry name" value="AAA"/>
    <property type="match status" value="1"/>
</dbReference>
<feature type="non-terminal residue" evidence="15">
    <location>
        <position position="1047"/>
    </location>
</feature>
<evidence type="ECO:0000256" key="7">
    <source>
        <dbReference type="ARBA" id="ARBA00022806"/>
    </source>
</evidence>
<dbReference type="Gene3D" id="3.30.1640.10">
    <property type="entry name" value="mini-chromosome maintenance (MCM) complex, chain A, domain 1"/>
    <property type="match status" value="1"/>
</dbReference>
<keyword evidence="7" id="KW-0347">Helicase</keyword>
<dbReference type="PROSITE" id="PS50051">
    <property type="entry name" value="MCM_2"/>
    <property type="match status" value="1"/>
</dbReference>
<dbReference type="InterPro" id="IPR003593">
    <property type="entry name" value="AAA+_ATPase"/>
</dbReference>
<evidence type="ECO:0000256" key="3">
    <source>
        <dbReference type="ARBA" id="ARBA00012551"/>
    </source>
</evidence>
<dbReference type="SMART" id="SM00350">
    <property type="entry name" value="MCM"/>
    <property type="match status" value="1"/>
</dbReference>
<name>A0A3M7KSI1_AUXPR</name>
<dbReference type="GO" id="GO:0017116">
    <property type="term" value="F:single-stranded DNA helicase activity"/>
    <property type="evidence" value="ECO:0007669"/>
    <property type="project" value="TreeGrafter"/>
</dbReference>
<dbReference type="InterPro" id="IPR008046">
    <property type="entry name" value="Mcm3"/>
</dbReference>
<dbReference type="InterPro" id="IPR001208">
    <property type="entry name" value="MCM_dom"/>
</dbReference>
<dbReference type="EMBL" id="QOKY01000202">
    <property type="protein sequence ID" value="RMZ52665.1"/>
    <property type="molecule type" value="Genomic_DNA"/>
</dbReference>
<accession>A0A3M7KSI1</accession>
<comment type="similarity">
    <text evidence="2 12">Belongs to the MCM family.</text>
</comment>
<evidence type="ECO:0000256" key="13">
    <source>
        <dbReference type="SAM" id="MobiDB-lite"/>
    </source>
</evidence>
<evidence type="ECO:0000259" key="14">
    <source>
        <dbReference type="PROSITE" id="PS50051"/>
    </source>
</evidence>
<dbReference type="InterPro" id="IPR041562">
    <property type="entry name" value="MCM_lid"/>
</dbReference>
<dbReference type="InterPro" id="IPR033762">
    <property type="entry name" value="MCM_OB"/>
</dbReference>
<feature type="region of interest" description="Disordered" evidence="13">
    <location>
        <begin position="630"/>
        <end position="701"/>
    </location>
</feature>
<dbReference type="PROSITE" id="PS00847">
    <property type="entry name" value="MCM_1"/>
    <property type="match status" value="1"/>
</dbReference>
<sequence>ATLDDSNVARLEAKRDFADFLDSDYGRDTGEGKYVKKIEDMMKKYPTTKTIRLDVDVQGLSEYNPDLHRRVLESPGDCIPPFAEALEDMIRNQSPKVLSKLVSLQGIVTRCTLVRPKVVKSVHWCAATNSFTSREYRDASSIEGLPTSTVYPTRDEQGNLLSTQDGMSSFVDHQTVTIQELPETAPPGQLPRSGEVVLEDDLRDACKPGDRVRIVGVYKPIAPSTAGASSAVFRAIVMANSVSRLAADATSPTFSGEDYDNIVSLSQDPGLMECLAGSLAPSIYGYSWVKRALLLLLVGGRERVLGNGTHLRGDINCLLVGDPGVAKSQLLRAVMNLAPLSVSTTGRGSSGVGLTAAVTTDADTGERRLEAGAMVLADRGVVCIDEFDKMNDADRVAIHEVMEQQTVTIAKAGIMTSLNARCRVVAAANPIYGHYDRSISITRNIGLPDSLLSRFDLLFVVLDNNDAARDRQARRVAEHVLGQHRYRAPGDDGRNGGDDRYVEKLEEDEDRERGITPMYVRYDARLYGPRQPGKREPLSIPFLKKYVAFAKQRFAAPELTPEASDAIAEYYADLRTSPEVKALPVTVRTLETLIRLSCAHAKVRLSAYVEPRDVTEVIAIMDLILKSDPSAQEAHKTARTKAGGAKRTRDAVISDEEEEGGAEGAAGAAEPMDVQGDEAISDAEDAPAGPSRSGAATAPPVAEEIRELASAVRAAVLELGQRSAEACNVTGVLALLRAQGDASVSGAQGESPSQEGVDNAPTSADAFHSQCYNYEPGRLLMNQVAIITGAGQGLGKAAAILFAQHGAKVVAADLEGDKAQATADFIRNSNGVAIAYAGDVTHPDFPAGVVAAAVGAFGGLHILVNNAGFTWDGVIHRMGAKQWQAMLDVHCTAPFRLIQAAAPHMRDAAKREIEASGKARPRCIINVSSVSGQANYSTAKAGVVGLTKTVAREWGTFNIRCNALAFGHINTRLVQAKERGDSILVDGERVPLGIPGAVMKGARVEDMVALGRNGSPEEAAGSMLLLASPYASYITGQSLEVTGGGWL</sequence>
<evidence type="ECO:0000313" key="16">
    <source>
        <dbReference type="Proteomes" id="UP000279271"/>
    </source>
</evidence>
<dbReference type="GO" id="GO:0006271">
    <property type="term" value="P:DNA strand elongation involved in DNA replication"/>
    <property type="evidence" value="ECO:0007669"/>
    <property type="project" value="TreeGrafter"/>
</dbReference>
<keyword evidence="10" id="KW-0539">Nucleus</keyword>
<dbReference type="GO" id="GO:1902975">
    <property type="term" value="P:mitotic DNA replication initiation"/>
    <property type="evidence" value="ECO:0007669"/>
    <property type="project" value="TreeGrafter"/>
</dbReference>
<keyword evidence="8 12" id="KW-0067">ATP-binding</keyword>
<dbReference type="Gene3D" id="2.40.50.140">
    <property type="entry name" value="Nucleic acid-binding proteins"/>
    <property type="match status" value="1"/>
</dbReference>
<dbReference type="SUPFAM" id="SSF50249">
    <property type="entry name" value="Nucleic acid-binding proteins"/>
    <property type="match status" value="1"/>
</dbReference>
<keyword evidence="4" id="KW-0235">DNA replication</keyword>
<comment type="caution">
    <text evidence="15">The sequence shown here is derived from an EMBL/GenBank/DDBJ whole genome shotgun (WGS) entry which is preliminary data.</text>
</comment>
<dbReference type="FunFam" id="3.40.50.720:FF:000084">
    <property type="entry name" value="Short-chain dehydrogenase reductase"/>
    <property type="match status" value="1"/>
</dbReference>
<evidence type="ECO:0000256" key="12">
    <source>
        <dbReference type="RuleBase" id="RU004070"/>
    </source>
</evidence>
<dbReference type="GO" id="GO:0016887">
    <property type="term" value="F:ATP hydrolysis activity"/>
    <property type="evidence" value="ECO:0007669"/>
    <property type="project" value="RHEA"/>
</dbReference>
<comment type="catalytic activity">
    <reaction evidence="11">
        <text>ATP + H2O = ADP + phosphate + H(+)</text>
        <dbReference type="Rhea" id="RHEA:13065"/>
        <dbReference type="ChEBI" id="CHEBI:15377"/>
        <dbReference type="ChEBI" id="CHEBI:15378"/>
        <dbReference type="ChEBI" id="CHEBI:30616"/>
        <dbReference type="ChEBI" id="CHEBI:43474"/>
        <dbReference type="ChEBI" id="CHEBI:456216"/>
        <dbReference type="EC" id="3.6.4.12"/>
    </reaction>
</comment>
<dbReference type="Pfam" id="PF17855">
    <property type="entry name" value="MCM_lid"/>
    <property type="match status" value="1"/>
</dbReference>
<reference evidence="16" key="1">
    <citation type="journal article" date="2018" name="Algal Res.">
        <title>Characterization of plant carbon substrate utilization by Auxenochlorella protothecoides.</title>
        <authorList>
            <person name="Vogler B.W."/>
            <person name="Starkenburg S.R."/>
            <person name="Sudasinghe N."/>
            <person name="Schambach J.Y."/>
            <person name="Rollin J.A."/>
            <person name="Pattathil S."/>
            <person name="Barry A.N."/>
        </authorList>
    </citation>
    <scope>NUCLEOTIDE SEQUENCE [LARGE SCALE GENOMIC DNA]</scope>
    <source>
        <strain evidence="16">UTEX 25</strain>
    </source>
</reference>
<dbReference type="SUPFAM" id="SSF51735">
    <property type="entry name" value="NAD(P)-binding Rossmann-fold domains"/>
    <property type="match status" value="1"/>
</dbReference>
<dbReference type="Pfam" id="PF00493">
    <property type="entry name" value="MCM"/>
    <property type="match status" value="1"/>
</dbReference>
<organism evidence="15 16">
    <name type="scientific">Auxenochlorella protothecoides</name>
    <name type="common">Green microalga</name>
    <name type="synonym">Chlorella protothecoides</name>
    <dbReference type="NCBI Taxonomy" id="3075"/>
    <lineage>
        <taxon>Eukaryota</taxon>
        <taxon>Viridiplantae</taxon>
        <taxon>Chlorophyta</taxon>
        <taxon>core chlorophytes</taxon>
        <taxon>Trebouxiophyceae</taxon>
        <taxon>Chlorellales</taxon>
        <taxon>Chlorellaceae</taxon>
        <taxon>Auxenochlorella</taxon>
    </lineage>
</organism>
<dbReference type="Pfam" id="PF17207">
    <property type="entry name" value="MCM_OB"/>
    <property type="match status" value="1"/>
</dbReference>
<dbReference type="InterPro" id="IPR012340">
    <property type="entry name" value="NA-bd_OB-fold"/>
</dbReference>
<dbReference type="InterPro" id="IPR036291">
    <property type="entry name" value="NAD(P)-bd_dom_sf"/>
</dbReference>
<dbReference type="AlphaFoldDB" id="A0A3M7KSI1"/>
<dbReference type="GO" id="GO:0003697">
    <property type="term" value="F:single-stranded DNA binding"/>
    <property type="evidence" value="ECO:0007669"/>
    <property type="project" value="TreeGrafter"/>
</dbReference>
<evidence type="ECO:0000256" key="5">
    <source>
        <dbReference type="ARBA" id="ARBA00022741"/>
    </source>
</evidence>
<evidence type="ECO:0000313" key="15">
    <source>
        <dbReference type="EMBL" id="RMZ52665.1"/>
    </source>
</evidence>
<evidence type="ECO:0000256" key="4">
    <source>
        <dbReference type="ARBA" id="ARBA00022705"/>
    </source>
</evidence>
<comment type="subcellular location">
    <subcellularLocation>
        <location evidence="1">Nucleus</location>
    </subcellularLocation>
</comment>
<evidence type="ECO:0000256" key="1">
    <source>
        <dbReference type="ARBA" id="ARBA00004123"/>
    </source>
</evidence>
<dbReference type="PANTHER" id="PTHR11630:SF46">
    <property type="entry name" value="DNA REPLICATION LICENSING FACTOR MCM3-RELATED"/>
    <property type="match status" value="1"/>
</dbReference>
<feature type="compositionally biased region" description="Acidic residues" evidence="13">
    <location>
        <begin position="675"/>
        <end position="685"/>
    </location>
</feature>
<dbReference type="GO" id="GO:0042555">
    <property type="term" value="C:MCM complex"/>
    <property type="evidence" value="ECO:0007669"/>
    <property type="project" value="InterPro"/>
</dbReference>
<dbReference type="PRINTS" id="PR01659">
    <property type="entry name" value="MCMPROTEIN3"/>
</dbReference>
<evidence type="ECO:0000256" key="10">
    <source>
        <dbReference type="ARBA" id="ARBA00023242"/>
    </source>
</evidence>
<dbReference type="Gene3D" id="3.40.50.300">
    <property type="entry name" value="P-loop containing nucleotide triphosphate hydrolases"/>
    <property type="match status" value="1"/>
</dbReference>
<dbReference type="InterPro" id="IPR018525">
    <property type="entry name" value="MCM_CS"/>
</dbReference>
<dbReference type="InterPro" id="IPR031327">
    <property type="entry name" value="MCM"/>
</dbReference>
<dbReference type="GO" id="GO:0005524">
    <property type="term" value="F:ATP binding"/>
    <property type="evidence" value="ECO:0007669"/>
    <property type="project" value="UniProtKB-KW"/>
</dbReference>
<dbReference type="InterPro" id="IPR027417">
    <property type="entry name" value="P-loop_NTPase"/>
</dbReference>
<evidence type="ECO:0000256" key="6">
    <source>
        <dbReference type="ARBA" id="ARBA00022801"/>
    </source>
</evidence>